<dbReference type="GO" id="GO:0070851">
    <property type="term" value="F:growth factor receptor binding"/>
    <property type="evidence" value="ECO:0007669"/>
    <property type="project" value="TreeGrafter"/>
</dbReference>
<dbReference type="InterPro" id="IPR004153">
    <property type="entry name" value="CXCXC_repeat"/>
</dbReference>
<dbReference type="AlphaFoldDB" id="A0A2T7PLS8"/>
<dbReference type="SUPFAM" id="SSF57501">
    <property type="entry name" value="Cystine-knot cytokines"/>
    <property type="match status" value="1"/>
</dbReference>
<dbReference type="GO" id="GO:0005615">
    <property type="term" value="C:extracellular space"/>
    <property type="evidence" value="ECO:0007669"/>
    <property type="project" value="TreeGrafter"/>
</dbReference>
<evidence type="ECO:0000259" key="9">
    <source>
        <dbReference type="PROSITE" id="PS50278"/>
    </source>
</evidence>
<evidence type="ECO:0000256" key="8">
    <source>
        <dbReference type="SAM" id="MobiDB-lite"/>
    </source>
</evidence>
<dbReference type="GO" id="GO:0008083">
    <property type="term" value="F:growth factor activity"/>
    <property type="evidence" value="ECO:0007669"/>
    <property type="project" value="UniProtKB-KW"/>
</dbReference>
<dbReference type="GO" id="GO:0051781">
    <property type="term" value="P:positive regulation of cell division"/>
    <property type="evidence" value="ECO:0007669"/>
    <property type="project" value="UniProtKB-KW"/>
</dbReference>
<organism evidence="10 11">
    <name type="scientific">Pomacea canaliculata</name>
    <name type="common">Golden apple snail</name>
    <dbReference type="NCBI Taxonomy" id="400727"/>
    <lineage>
        <taxon>Eukaryota</taxon>
        <taxon>Metazoa</taxon>
        <taxon>Spiralia</taxon>
        <taxon>Lophotrochozoa</taxon>
        <taxon>Mollusca</taxon>
        <taxon>Gastropoda</taxon>
        <taxon>Caenogastropoda</taxon>
        <taxon>Architaenioglossa</taxon>
        <taxon>Ampullarioidea</taxon>
        <taxon>Ampullariidae</taxon>
        <taxon>Pomacea</taxon>
    </lineage>
</organism>
<dbReference type="PANTHER" id="PTHR11633">
    <property type="entry name" value="PLATELET-DERIVED GROWTH FACTOR"/>
    <property type="match status" value="1"/>
</dbReference>
<dbReference type="Pfam" id="PF00341">
    <property type="entry name" value="PDGF"/>
    <property type="match status" value="1"/>
</dbReference>
<feature type="region of interest" description="Disordered" evidence="8">
    <location>
        <begin position="264"/>
        <end position="287"/>
    </location>
</feature>
<dbReference type="OrthoDB" id="8878063at2759"/>
<feature type="compositionally biased region" description="Low complexity" evidence="8">
    <location>
        <begin position="269"/>
        <end position="287"/>
    </location>
</feature>
<evidence type="ECO:0000256" key="3">
    <source>
        <dbReference type="ARBA" id="ARBA00022525"/>
    </source>
</evidence>
<comment type="caution">
    <text evidence="10">The sequence shown here is derived from an EMBL/GenBank/DDBJ whole genome shotgun (WGS) entry which is preliminary data.</text>
</comment>
<dbReference type="GO" id="GO:0016020">
    <property type="term" value="C:membrane"/>
    <property type="evidence" value="ECO:0007669"/>
    <property type="project" value="InterPro"/>
</dbReference>
<keyword evidence="6" id="KW-0497">Mitogen</keyword>
<evidence type="ECO:0000313" key="11">
    <source>
        <dbReference type="Proteomes" id="UP000245119"/>
    </source>
</evidence>
<accession>A0A2T7PLS8</accession>
<evidence type="ECO:0000256" key="6">
    <source>
        <dbReference type="ARBA" id="ARBA00023246"/>
    </source>
</evidence>
<reference evidence="10 11" key="1">
    <citation type="submission" date="2018-04" db="EMBL/GenBank/DDBJ databases">
        <title>The genome of golden apple snail Pomacea canaliculata provides insight into stress tolerance and invasive adaptation.</title>
        <authorList>
            <person name="Liu C."/>
            <person name="Liu B."/>
            <person name="Ren Y."/>
            <person name="Zhang Y."/>
            <person name="Wang H."/>
            <person name="Li S."/>
            <person name="Jiang F."/>
            <person name="Yin L."/>
            <person name="Zhang G."/>
            <person name="Qian W."/>
            <person name="Fan W."/>
        </authorList>
    </citation>
    <scope>NUCLEOTIDE SEQUENCE [LARGE SCALE GENOMIC DNA]</scope>
    <source>
        <strain evidence="10">SZHN2017</strain>
        <tissue evidence="10">Muscle</tissue>
    </source>
</reference>
<dbReference type="EMBL" id="PZQS01000003">
    <property type="protein sequence ID" value="PVD34381.1"/>
    <property type="molecule type" value="Genomic_DNA"/>
</dbReference>
<evidence type="ECO:0000256" key="7">
    <source>
        <dbReference type="RuleBase" id="RU003818"/>
    </source>
</evidence>
<evidence type="ECO:0000256" key="1">
    <source>
        <dbReference type="ARBA" id="ARBA00004613"/>
    </source>
</evidence>
<evidence type="ECO:0000256" key="2">
    <source>
        <dbReference type="ARBA" id="ARBA00006686"/>
    </source>
</evidence>
<protein>
    <recommendedName>
        <fullName evidence="9">Platelet-derived growth factor (PDGF) family profile domain-containing protein</fullName>
    </recommendedName>
</protein>
<dbReference type="PROSITE" id="PS50278">
    <property type="entry name" value="PDGF_2"/>
    <property type="match status" value="1"/>
</dbReference>
<name>A0A2T7PLS8_POMCA</name>
<keyword evidence="3" id="KW-0964">Secreted</keyword>
<dbReference type="Pfam" id="PF03128">
    <property type="entry name" value="CXCXC"/>
    <property type="match status" value="1"/>
</dbReference>
<gene>
    <name evidence="10" type="ORF">C0Q70_05653</name>
</gene>
<comment type="subcellular location">
    <subcellularLocation>
        <location evidence="1">Secreted</location>
    </subcellularLocation>
</comment>
<dbReference type="Gene3D" id="2.10.90.10">
    <property type="entry name" value="Cystine-knot cytokines"/>
    <property type="match status" value="1"/>
</dbReference>
<evidence type="ECO:0000313" key="10">
    <source>
        <dbReference type="EMBL" id="PVD34381.1"/>
    </source>
</evidence>
<feature type="region of interest" description="Disordered" evidence="8">
    <location>
        <begin position="1"/>
        <end position="21"/>
    </location>
</feature>
<evidence type="ECO:0000256" key="5">
    <source>
        <dbReference type="ARBA" id="ARBA00023030"/>
    </source>
</evidence>
<dbReference type="InterPro" id="IPR029034">
    <property type="entry name" value="Cystine-knot_cytokine"/>
</dbReference>
<feature type="domain" description="Platelet-derived growth factor (PDGF) family profile" evidence="9">
    <location>
        <begin position="62"/>
        <end position="159"/>
    </location>
</feature>
<dbReference type="GO" id="GO:0008284">
    <property type="term" value="P:positive regulation of cell population proliferation"/>
    <property type="evidence" value="ECO:0007669"/>
    <property type="project" value="TreeGrafter"/>
</dbReference>
<dbReference type="InterPro" id="IPR000072">
    <property type="entry name" value="PDGF/VEGF_dom"/>
</dbReference>
<dbReference type="SMART" id="SM00141">
    <property type="entry name" value="PDGF"/>
    <property type="match status" value="1"/>
</dbReference>
<comment type="similarity">
    <text evidence="2 7">Belongs to the PDGF/VEGF growth factor family.</text>
</comment>
<keyword evidence="5 7" id="KW-0339">Growth factor</keyword>
<dbReference type="PANTHER" id="PTHR11633:SF1">
    <property type="entry name" value="LD28763P"/>
    <property type="match status" value="1"/>
</dbReference>
<keyword evidence="4" id="KW-0732">Signal</keyword>
<evidence type="ECO:0000256" key="4">
    <source>
        <dbReference type="ARBA" id="ARBA00022729"/>
    </source>
</evidence>
<sequence>MTSAVHGQQGYGTNGQGPQSAEELMASVHSVDDFIGLLVKRDGRPVAESEIFSPYTTPDGKRVISGGGVMATPDDCSPRNMTVRLPLNYTDTQVVYYPECTMVQRCGGCCPVQFLTCEPLYKEQMVYNVLKARYLFPGSINLRWEGMESVTVERHLSCRAVCSLRETDCNAKQRYIPQQCKCQCRSIQQCYHNQRWDSNSCACVCLEVQQCCPNEDDRSCRLIFDNESCSCTLKSSIEGAANFSREELRQWELERFSSTIADNSVVPDSSTTTTTTTTTQATTTTSAASNDPCLHITCPRNFSKRLNSSGRCVCQLNPNRIPRRRRDIRRK</sequence>
<keyword evidence="11" id="KW-1185">Reference proteome</keyword>
<dbReference type="Proteomes" id="UP000245119">
    <property type="component" value="Linkage Group LG3"/>
</dbReference>
<proteinExistence type="inferred from homology"/>